<dbReference type="SUPFAM" id="SSF55729">
    <property type="entry name" value="Acyl-CoA N-acyltransferases (Nat)"/>
    <property type="match status" value="1"/>
</dbReference>
<dbReference type="Pfam" id="PF00583">
    <property type="entry name" value="Acetyltransf_1"/>
    <property type="match status" value="1"/>
</dbReference>
<dbReference type="Gene3D" id="3.40.630.30">
    <property type="match status" value="1"/>
</dbReference>
<dbReference type="InterPro" id="IPR000182">
    <property type="entry name" value="GNAT_dom"/>
</dbReference>
<evidence type="ECO:0000259" key="1">
    <source>
        <dbReference type="PROSITE" id="PS51186"/>
    </source>
</evidence>
<evidence type="ECO:0000313" key="2">
    <source>
        <dbReference type="EMBL" id="OGF32352.1"/>
    </source>
</evidence>
<dbReference type="PROSITE" id="PS51186">
    <property type="entry name" value="GNAT"/>
    <property type="match status" value="1"/>
</dbReference>
<dbReference type="CDD" id="cd04301">
    <property type="entry name" value="NAT_SF"/>
    <property type="match status" value="1"/>
</dbReference>
<evidence type="ECO:0000313" key="3">
    <source>
        <dbReference type="Proteomes" id="UP000179001"/>
    </source>
</evidence>
<reference evidence="2 3" key="1">
    <citation type="journal article" date="2016" name="Nat. Commun.">
        <title>Thousands of microbial genomes shed light on interconnected biogeochemical processes in an aquifer system.</title>
        <authorList>
            <person name="Anantharaman K."/>
            <person name="Brown C.T."/>
            <person name="Hug L.A."/>
            <person name="Sharon I."/>
            <person name="Castelle C.J."/>
            <person name="Probst A.J."/>
            <person name="Thomas B.C."/>
            <person name="Singh A."/>
            <person name="Wilkins M.J."/>
            <person name="Karaoz U."/>
            <person name="Brodie E.L."/>
            <person name="Williams K.H."/>
            <person name="Hubbard S.S."/>
            <person name="Banfield J.F."/>
        </authorList>
    </citation>
    <scope>NUCLEOTIDE SEQUENCE [LARGE SCALE GENOMIC DNA]</scope>
</reference>
<organism evidence="2 3">
    <name type="scientific">Candidatus Falkowbacteria bacterium RIFOXYC2_FULL_36_12</name>
    <dbReference type="NCBI Taxonomy" id="1798002"/>
    <lineage>
        <taxon>Bacteria</taxon>
        <taxon>Candidatus Falkowiibacteriota</taxon>
    </lineage>
</organism>
<sequence length="185" mass="21695">MEFLRDYRLPKGLRLEELDLSKSDDLEALARFYCEVWKEPPWLEFHWTYDAVIKYILETSQKIASIWLLIKNQANEIVAFALGYGIDFKDLEQIANRKDAAFYFGEKPMFYDAEVAVMPTYRKQGLATVLIRARIDFARFHDLKVVIARTKAPNAIRAMTKIGFFPTTFTDGSDPERVYWRFDIS</sequence>
<comment type="caution">
    <text evidence="2">The sequence shown here is derived from an EMBL/GenBank/DDBJ whole genome shotgun (WGS) entry which is preliminary data.</text>
</comment>
<protein>
    <recommendedName>
        <fullName evidence="1">N-acetyltransferase domain-containing protein</fullName>
    </recommendedName>
</protein>
<dbReference type="Proteomes" id="UP000179001">
    <property type="component" value="Unassembled WGS sequence"/>
</dbReference>
<feature type="domain" description="N-acetyltransferase" evidence="1">
    <location>
        <begin position="13"/>
        <end position="185"/>
    </location>
</feature>
<dbReference type="STRING" id="1798002.A2478_03460"/>
<proteinExistence type="predicted"/>
<gene>
    <name evidence="2" type="ORF">A2478_03460</name>
</gene>
<accession>A0A1F5T0A8</accession>
<dbReference type="InterPro" id="IPR016181">
    <property type="entry name" value="Acyl_CoA_acyltransferase"/>
</dbReference>
<dbReference type="GO" id="GO:0016747">
    <property type="term" value="F:acyltransferase activity, transferring groups other than amino-acyl groups"/>
    <property type="evidence" value="ECO:0007669"/>
    <property type="project" value="InterPro"/>
</dbReference>
<dbReference type="EMBL" id="MFGJ01000006">
    <property type="protein sequence ID" value="OGF32352.1"/>
    <property type="molecule type" value="Genomic_DNA"/>
</dbReference>
<name>A0A1F5T0A8_9BACT</name>
<dbReference type="AlphaFoldDB" id="A0A1F5T0A8"/>